<accession>A0A837RLJ7</accession>
<reference evidence="1 2" key="1">
    <citation type="journal article" date="2015" name="Genome Announc.">
        <title>Expanding the biotechnology potential of lactobacilli through comparative genomics of 213 strains and associated genera.</title>
        <authorList>
            <person name="Sun Z."/>
            <person name="Harris H.M."/>
            <person name="McCann A."/>
            <person name="Guo C."/>
            <person name="Argimon S."/>
            <person name="Zhang W."/>
            <person name="Yang X."/>
            <person name="Jeffery I.B."/>
            <person name="Cooney J.C."/>
            <person name="Kagawa T.F."/>
            <person name="Liu W."/>
            <person name="Song Y."/>
            <person name="Salvetti E."/>
            <person name="Wrobel A."/>
            <person name="Rasinkangas P."/>
            <person name="Parkhill J."/>
            <person name="Rea M.C."/>
            <person name="O'Sullivan O."/>
            <person name="Ritari J."/>
            <person name="Douillard F.P."/>
            <person name="Paul Ross R."/>
            <person name="Yang R."/>
            <person name="Briner A.E."/>
            <person name="Felis G.E."/>
            <person name="de Vos W.M."/>
            <person name="Barrangou R."/>
            <person name="Klaenhammer T.R."/>
            <person name="Caufield P.W."/>
            <person name="Cui Y."/>
            <person name="Zhang H."/>
            <person name="O'Toole P.W."/>
        </authorList>
    </citation>
    <scope>NUCLEOTIDE SEQUENCE [LARGE SCALE GENOMIC DNA]</scope>
    <source>
        <strain evidence="1 2">JCM 15951</strain>
    </source>
</reference>
<organism evidence="1 2">
    <name type="scientific">Companilactobacillus crustorum JCM 15951</name>
    <dbReference type="NCBI Taxonomy" id="1423737"/>
    <lineage>
        <taxon>Bacteria</taxon>
        <taxon>Bacillati</taxon>
        <taxon>Bacillota</taxon>
        <taxon>Bacilli</taxon>
        <taxon>Lactobacillales</taxon>
        <taxon>Lactobacillaceae</taxon>
        <taxon>Companilactobacillus</taxon>
    </lineage>
</organism>
<dbReference type="EMBL" id="AZDB01000002">
    <property type="protein sequence ID" value="KRK44321.1"/>
    <property type="molecule type" value="Genomic_DNA"/>
</dbReference>
<sequence>MEGSNLLNNFDSNKKYFGRYLRYVKQVERLAERYNELSVKVSSTHGVELDGIPKGNKNYFLDDDIVELDELDHRIKLIKNESIGFRREITSALDHLDNPDCSAILEERFIYNKPMNVIADDIYKSDRQTKYNT</sequence>
<protein>
    <submittedName>
        <fullName evidence="1">Uncharacterized protein</fullName>
    </submittedName>
</protein>
<name>A0A837RLJ7_9LACO</name>
<gene>
    <name evidence="1" type="ORF">FD26_GL000678</name>
</gene>
<evidence type="ECO:0000313" key="2">
    <source>
        <dbReference type="Proteomes" id="UP000050964"/>
    </source>
</evidence>
<dbReference type="Proteomes" id="UP000050964">
    <property type="component" value="Unassembled WGS sequence"/>
</dbReference>
<proteinExistence type="predicted"/>
<evidence type="ECO:0000313" key="1">
    <source>
        <dbReference type="EMBL" id="KRK44321.1"/>
    </source>
</evidence>
<dbReference type="AlphaFoldDB" id="A0A837RLJ7"/>
<comment type="caution">
    <text evidence="1">The sequence shown here is derived from an EMBL/GenBank/DDBJ whole genome shotgun (WGS) entry which is preliminary data.</text>
</comment>